<comment type="caution">
    <text evidence="1">The sequence shown here is derived from an EMBL/GenBank/DDBJ whole genome shotgun (WGS) entry which is preliminary data.</text>
</comment>
<evidence type="ECO:0000313" key="2">
    <source>
        <dbReference type="Proteomes" id="UP000037069"/>
    </source>
</evidence>
<reference evidence="1 2" key="1">
    <citation type="journal article" date="2015" name="Nat. Commun.">
        <title>Lucilia cuprina genome unlocks parasitic fly biology to underpin future interventions.</title>
        <authorList>
            <person name="Anstead C.A."/>
            <person name="Korhonen P.K."/>
            <person name="Young N.D."/>
            <person name="Hall R.S."/>
            <person name="Jex A.R."/>
            <person name="Murali S.C."/>
            <person name="Hughes D.S."/>
            <person name="Lee S.F."/>
            <person name="Perry T."/>
            <person name="Stroehlein A.J."/>
            <person name="Ansell B.R."/>
            <person name="Breugelmans B."/>
            <person name="Hofmann A."/>
            <person name="Qu J."/>
            <person name="Dugan S."/>
            <person name="Lee S.L."/>
            <person name="Chao H."/>
            <person name="Dinh H."/>
            <person name="Han Y."/>
            <person name="Doddapaneni H.V."/>
            <person name="Worley K.C."/>
            <person name="Muzny D.M."/>
            <person name="Ioannidis P."/>
            <person name="Waterhouse R.M."/>
            <person name="Zdobnov E.M."/>
            <person name="James P.J."/>
            <person name="Bagnall N.H."/>
            <person name="Kotze A.C."/>
            <person name="Gibbs R.A."/>
            <person name="Richards S."/>
            <person name="Batterham P."/>
            <person name="Gasser R.B."/>
        </authorList>
    </citation>
    <scope>NUCLEOTIDE SEQUENCE [LARGE SCALE GENOMIC DNA]</scope>
    <source>
        <strain evidence="1 2">LS</strain>
        <tissue evidence="1">Full body</tissue>
    </source>
</reference>
<gene>
    <name evidence="1" type="ORF">FF38_06810</name>
</gene>
<protein>
    <submittedName>
        <fullName evidence="1">Uncharacterized protein</fullName>
    </submittedName>
</protein>
<evidence type="ECO:0000313" key="1">
    <source>
        <dbReference type="EMBL" id="KNC28036.1"/>
    </source>
</evidence>
<name>A0A0L0C719_LUCCU</name>
<organism evidence="1 2">
    <name type="scientific">Lucilia cuprina</name>
    <name type="common">Green bottle fly</name>
    <name type="synonym">Australian sheep blowfly</name>
    <dbReference type="NCBI Taxonomy" id="7375"/>
    <lineage>
        <taxon>Eukaryota</taxon>
        <taxon>Metazoa</taxon>
        <taxon>Ecdysozoa</taxon>
        <taxon>Arthropoda</taxon>
        <taxon>Hexapoda</taxon>
        <taxon>Insecta</taxon>
        <taxon>Pterygota</taxon>
        <taxon>Neoptera</taxon>
        <taxon>Endopterygota</taxon>
        <taxon>Diptera</taxon>
        <taxon>Brachycera</taxon>
        <taxon>Muscomorpha</taxon>
        <taxon>Oestroidea</taxon>
        <taxon>Calliphoridae</taxon>
        <taxon>Luciliinae</taxon>
        <taxon>Lucilia</taxon>
    </lineage>
</organism>
<sequence length="89" mass="10156">MNSKSRIIIPNEIPTNLKHLHGLKNILLSTTKPTKYIVTLKPKGKNLKTQNLETQKVFINADHHRKRKSLLESRSSLNCLLNLAVVTIF</sequence>
<dbReference type="EMBL" id="JRES01000827">
    <property type="protein sequence ID" value="KNC28036.1"/>
    <property type="molecule type" value="Genomic_DNA"/>
</dbReference>
<keyword evidence="2" id="KW-1185">Reference proteome</keyword>
<dbReference type="AlphaFoldDB" id="A0A0L0C719"/>
<dbReference type="Proteomes" id="UP000037069">
    <property type="component" value="Unassembled WGS sequence"/>
</dbReference>
<dbReference type="OrthoDB" id="7860528at2759"/>
<proteinExistence type="predicted"/>
<accession>A0A0L0C719</accession>